<protein>
    <recommendedName>
        <fullName evidence="2">DUF2284 domain-containing protein</fullName>
    </recommendedName>
</protein>
<evidence type="ECO:0000313" key="1">
    <source>
        <dbReference type="EMBL" id="KKL65558.1"/>
    </source>
</evidence>
<sequence length="212" mass="23588">MAKKAIEDVSTRAKAKANGDACVIKTEQIVIDPRVRWKCIIPLCFGYNSSPCCPPNSPTVKEMEEIVSRYSHAILIRYEPKVKDHVYPAYMTSTAQHVNELNEIVSIVETEANYLGYYLAMGFKGGPCSACGIFSPEYVSDWIMGKEIPSCPVLEGKMCDQWLRARPALEACGVDVFATARNAGWKEPYVIMPEHPKTSIPCVSWHGIVLVI</sequence>
<organism evidence="1">
    <name type="scientific">marine sediment metagenome</name>
    <dbReference type="NCBI Taxonomy" id="412755"/>
    <lineage>
        <taxon>unclassified sequences</taxon>
        <taxon>metagenomes</taxon>
        <taxon>ecological metagenomes</taxon>
    </lineage>
</organism>
<gene>
    <name evidence="1" type="ORF">LCGC14_2153780</name>
</gene>
<accession>A0A0F9DUP4</accession>
<dbReference type="EMBL" id="LAZR01027494">
    <property type="protein sequence ID" value="KKL65558.1"/>
    <property type="molecule type" value="Genomic_DNA"/>
</dbReference>
<reference evidence="1" key="1">
    <citation type="journal article" date="2015" name="Nature">
        <title>Complex archaea that bridge the gap between prokaryotes and eukaryotes.</title>
        <authorList>
            <person name="Spang A."/>
            <person name="Saw J.H."/>
            <person name="Jorgensen S.L."/>
            <person name="Zaremba-Niedzwiedzka K."/>
            <person name="Martijn J."/>
            <person name="Lind A.E."/>
            <person name="van Eijk R."/>
            <person name="Schleper C."/>
            <person name="Guy L."/>
            <person name="Ettema T.J."/>
        </authorList>
    </citation>
    <scope>NUCLEOTIDE SEQUENCE</scope>
</reference>
<proteinExistence type="predicted"/>
<evidence type="ECO:0008006" key="2">
    <source>
        <dbReference type="Google" id="ProtNLM"/>
    </source>
</evidence>
<comment type="caution">
    <text evidence="1">The sequence shown here is derived from an EMBL/GenBank/DDBJ whole genome shotgun (WGS) entry which is preliminary data.</text>
</comment>
<name>A0A0F9DUP4_9ZZZZ</name>
<dbReference type="InterPro" id="IPR019271">
    <property type="entry name" value="DUF2284_metal-binding"/>
</dbReference>
<dbReference type="Pfam" id="PF10050">
    <property type="entry name" value="DUF2284"/>
    <property type="match status" value="1"/>
</dbReference>
<dbReference type="AlphaFoldDB" id="A0A0F9DUP4"/>